<dbReference type="RefSeq" id="WP_039331150.1">
    <property type="nucleotide sequence ID" value="NZ_JRVC01000002.1"/>
</dbReference>
<feature type="transmembrane region" description="Helical" evidence="1">
    <location>
        <begin position="261"/>
        <end position="278"/>
    </location>
</feature>
<feature type="transmembrane region" description="Helical" evidence="1">
    <location>
        <begin position="46"/>
        <end position="65"/>
    </location>
</feature>
<keyword evidence="1" id="KW-0812">Transmembrane</keyword>
<keyword evidence="3" id="KW-1185">Reference proteome</keyword>
<protein>
    <recommendedName>
        <fullName evidence="4">Integral membrane protein</fullName>
    </recommendedName>
</protein>
<dbReference type="AlphaFoldDB" id="A0A0B8ZRD2"/>
<evidence type="ECO:0000256" key="1">
    <source>
        <dbReference type="SAM" id="Phobius"/>
    </source>
</evidence>
<evidence type="ECO:0008006" key="4">
    <source>
        <dbReference type="Google" id="ProtNLM"/>
    </source>
</evidence>
<sequence>MSDLAPRHTAHTRFAAIRARLEAIDPAPGPTAWIYEFLLFGFKQGWACLFGGLMLAMLLGTHLFWPTDAPIARYDALTIGAVAIQITMLLLRLETLSEAKVILAFHAVGTIMELFKTAYGSWTYPEPSLLRIGGVPLFSGFMYACVGSYIARVWRIFDFRFPHYPPAIWSYVLAVAVYVNFFAHHWLPDVRLLLFAAMGLLFWRTRVIFRVWRENRSMPLLLGWFLVALFIWLAENIATFSRAWIYPSQEAGWTLVSPAKLGAWYLLMYISFVLVAAVHRVRSR</sequence>
<feature type="transmembrane region" description="Helical" evidence="1">
    <location>
        <begin position="71"/>
        <end position="91"/>
    </location>
</feature>
<keyword evidence="1" id="KW-0472">Membrane</keyword>
<accession>A0A0B8ZRD2</accession>
<name>A0A0B8ZRD2_9SPHN</name>
<comment type="caution">
    <text evidence="2">The sequence shown here is derived from an EMBL/GenBank/DDBJ whole genome shotgun (WGS) entry which is preliminary data.</text>
</comment>
<organism evidence="2 3">
    <name type="scientific">Novosphingobium subterraneum</name>
    <dbReference type="NCBI Taxonomy" id="48936"/>
    <lineage>
        <taxon>Bacteria</taxon>
        <taxon>Pseudomonadati</taxon>
        <taxon>Pseudomonadota</taxon>
        <taxon>Alphaproteobacteria</taxon>
        <taxon>Sphingomonadales</taxon>
        <taxon>Sphingomonadaceae</taxon>
        <taxon>Novosphingobium</taxon>
    </lineage>
</organism>
<dbReference type="PIRSF" id="PIRSF009141">
    <property type="entry name" value="UCP009141"/>
    <property type="match status" value="1"/>
</dbReference>
<evidence type="ECO:0000313" key="3">
    <source>
        <dbReference type="Proteomes" id="UP000031338"/>
    </source>
</evidence>
<proteinExistence type="predicted"/>
<reference evidence="2 3" key="1">
    <citation type="submission" date="2014-10" db="EMBL/GenBank/DDBJ databases">
        <title>Draft genome sequence of Novosphingobium subterraneum DSM 12447.</title>
        <authorList>
            <person name="Gan H.M."/>
            <person name="Gan H.Y."/>
            <person name="Savka M.A."/>
        </authorList>
    </citation>
    <scope>NUCLEOTIDE SEQUENCE [LARGE SCALE GENOMIC DNA]</scope>
    <source>
        <strain evidence="2 3">DSM 12447</strain>
    </source>
</reference>
<dbReference type="Proteomes" id="UP000031338">
    <property type="component" value="Unassembled WGS sequence"/>
</dbReference>
<dbReference type="EMBL" id="JRVC01000002">
    <property type="protein sequence ID" value="KHS49050.1"/>
    <property type="molecule type" value="Genomic_DNA"/>
</dbReference>
<dbReference type="PATRIC" id="fig|48936.3.peg.493"/>
<feature type="transmembrane region" description="Helical" evidence="1">
    <location>
        <begin position="221"/>
        <end position="241"/>
    </location>
</feature>
<dbReference type="STRING" id="48936.NJ75_00483"/>
<dbReference type="InterPro" id="IPR008535">
    <property type="entry name" value="DUF817"/>
</dbReference>
<evidence type="ECO:0000313" key="2">
    <source>
        <dbReference type="EMBL" id="KHS49050.1"/>
    </source>
</evidence>
<feature type="transmembrane region" description="Helical" evidence="1">
    <location>
        <begin position="103"/>
        <end position="122"/>
    </location>
</feature>
<keyword evidence="1" id="KW-1133">Transmembrane helix</keyword>
<feature type="transmembrane region" description="Helical" evidence="1">
    <location>
        <begin position="134"/>
        <end position="154"/>
    </location>
</feature>
<dbReference type="Pfam" id="PF05675">
    <property type="entry name" value="DUF817"/>
    <property type="match status" value="1"/>
</dbReference>
<feature type="transmembrane region" description="Helical" evidence="1">
    <location>
        <begin position="192"/>
        <end position="209"/>
    </location>
</feature>
<gene>
    <name evidence="2" type="ORF">NJ75_00483</name>
</gene>
<feature type="transmembrane region" description="Helical" evidence="1">
    <location>
        <begin position="166"/>
        <end position="186"/>
    </location>
</feature>